<reference evidence="15" key="1">
    <citation type="submission" date="2023-10" db="EMBL/GenBank/DDBJ databases">
        <title>Genome assemblies of two species of porcelain crab, Petrolisthes cinctipes and Petrolisthes manimaculis (Anomura: Porcellanidae).</title>
        <authorList>
            <person name="Angst P."/>
        </authorList>
    </citation>
    <scope>NUCLEOTIDE SEQUENCE</scope>
    <source>
        <strain evidence="15">PB745_01</strain>
        <tissue evidence="15">Gill</tissue>
    </source>
</reference>
<comment type="caution">
    <text evidence="15">The sequence shown here is derived from an EMBL/GenBank/DDBJ whole genome shotgun (WGS) entry which is preliminary data.</text>
</comment>
<keyword evidence="7" id="KW-0735">Signal-anchor</keyword>
<keyword evidence="4 12" id="KW-0328">Glycosyltransferase</keyword>
<feature type="domain" description="Fucosyltransferase C-terminal" evidence="13">
    <location>
        <begin position="206"/>
        <end position="386"/>
    </location>
</feature>
<organism evidence="15 16">
    <name type="scientific">Petrolisthes cinctipes</name>
    <name type="common">Flat porcelain crab</name>
    <dbReference type="NCBI Taxonomy" id="88211"/>
    <lineage>
        <taxon>Eukaryota</taxon>
        <taxon>Metazoa</taxon>
        <taxon>Ecdysozoa</taxon>
        <taxon>Arthropoda</taxon>
        <taxon>Crustacea</taxon>
        <taxon>Multicrustacea</taxon>
        <taxon>Malacostraca</taxon>
        <taxon>Eumalacostraca</taxon>
        <taxon>Eucarida</taxon>
        <taxon>Decapoda</taxon>
        <taxon>Pleocyemata</taxon>
        <taxon>Anomura</taxon>
        <taxon>Galatheoidea</taxon>
        <taxon>Porcellanidae</taxon>
        <taxon>Petrolisthes</taxon>
    </lineage>
</organism>
<dbReference type="InterPro" id="IPR038577">
    <property type="entry name" value="GT10-like_C_sf"/>
</dbReference>
<dbReference type="FunFam" id="3.40.50.11660:FF:000002">
    <property type="entry name" value="Alpha-(1,3)-fucosyltransferase"/>
    <property type="match status" value="1"/>
</dbReference>
<keyword evidence="10" id="KW-0472">Membrane</keyword>
<name>A0AAE1FS20_PETCI</name>
<keyword evidence="9 12" id="KW-0333">Golgi apparatus</keyword>
<dbReference type="GO" id="GO:0008417">
    <property type="term" value="F:fucosyltransferase activity"/>
    <property type="evidence" value="ECO:0007669"/>
    <property type="project" value="InterPro"/>
</dbReference>
<keyword evidence="8" id="KW-1133">Transmembrane helix</keyword>
<evidence type="ECO:0000256" key="5">
    <source>
        <dbReference type="ARBA" id="ARBA00022679"/>
    </source>
</evidence>
<dbReference type="InterPro" id="IPR031481">
    <property type="entry name" value="Glyco_tran_10_N"/>
</dbReference>
<evidence type="ECO:0000256" key="6">
    <source>
        <dbReference type="ARBA" id="ARBA00022692"/>
    </source>
</evidence>
<keyword evidence="11" id="KW-0325">Glycoprotein</keyword>
<dbReference type="Pfam" id="PF17039">
    <property type="entry name" value="Glyco_tran_10_N"/>
    <property type="match status" value="1"/>
</dbReference>
<evidence type="ECO:0000259" key="13">
    <source>
        <dbReference type="Pfam" id="PF00852"/>
    </source>
</evidence>
<protein>
    <recommendedName>
        <fullName evidence="12">Fucosyltransferase</fullName>
        <ecNumber evidence="12">2.4.1.-</ecNumber>
    </recommendedName>
</protein>
<keyword evidence="16" id="KW-1185">Reference proteome</keyword>
<feature type="domain" description="Fucosyltransferase N-terminal" evidence="14">
    <location>
        <begin position="91"/>
        <end position="175"/>
    </location>
</feature>
<dbReference type="Pfam" id="PF00852">
    <property type="entry name" value="Glyco_transf_10"/>
    <property type="match status" value="1"/>
</dbReference>
<evidence type="ECO:0000256" key="1">
    <source>
        <dbReference type="ARBA" id="ARBA00004447"/>
    </source>
</evidence>
<dbReference type="PANTHER" id="PTHR48438">
    <property type="entry name" value="ALPHA-(1,3)-FUCOSYLTRANSFERASE C-RELATED"/>
    <property type="match status" value="1"/>
</dbReference>
<dbReference type="InterPro" id="IPR001503">
    <property type="entry name" value="Glyco_trans_10"/>
</dbReference>
<dbReference type="EC" id="2.4.1.-" evidence="12"/>
<evidence type="ECO:0000256" key="10">
    <source>
        <dbReference type="ARBA" id="ARBA00023136"/>
    </source>
</evidence>
<evidence type="ECO:0000256" key="7">
    <source>
        <dbReference type="ARBA" id="ARBA00022968"/>
    </source>
</evidence>
<evidence type="ECO:0000256" key="11">
    <source>
        <dbReference type="ARBA" id="ARBA00023180"/>
    </source>
</evidence>
<dbReference type="PANTHER" id="PTHR48438:SF1">
    <property type="entry name" value="ALPHA-(1,3)-FUCOSYLTRANSFERASE C-RELATED"/>
    <property type="match status" value="1"/>
</dbReference>
<comment type="pathway">
    <text evidence="2">Protein modification; protein glycosylation.</text>
</comment>
<evidence type="ECO:0000256" key="9">
    <source>
        <dbReference type="ARBA" id="ARBA00023034"/>
    </source>
</evidence>
<dbReference type="Gene3D" id="3.40.50.11660">
    <property type="entry name" value="Glycosyl transferase family 10, C-terminal domain"/>
    <property type="match status" value="1"/>
</dbReference>
<dbReference type="InterPro" id="IPR055270">
    <property type="entry name" value="Glyco_tran_10_C"/>
</dbReference>
<evidence type="ECO:0000256" key="4">
    <source>
        <dbReference type="ARBA" id="ARBA00022676"/>
    </source>
</evidence>
<dbReference type="AlphaFoldDB" id="A0AAE1FS20"/>
<evidence type="ECO:0000313" key="16">
    <source>
        <dbReference type="Proteomes" id="UP001286313"/>
    </source>
</evidence>
<evidence type="ECO:0000256" key="8">
    <source>
        <dbReference type="ARBA" id="ARBA00022989"/>
    </source>
</evidence>
<comment type="subcellular location">
    <subcellularLocation>
        <location evidence="1 12">Golgi apparatus</location>
        <location evidence="1 12">Golgi stack membrane</location>
        <topology evidence="1 12">Single-pass type II membrane protein</topology>
    </subcellularLocation>
</comment>
<dbReference type="SUPFAM" id="SSF53756">
    <property type="entry name" value="UDP-Glycosyltransferase/glycogen phosphorylase"/>
    <property type="match status" value="1"/>
</dbReference>
<evidence type="ECO:0000256" key="3">
    <source>
        <dbReference type="ARBA" id="ARBA00008919"/>
    </source>
</evidence>
<dbReference type="Proteomes" id="UP001286313">
    <property type="component" value="Unassembled WGS sequence"/>
</dbReference>
<evidence type="ECO:0000313" key="15">
    <source>
        <dbReference type="EMBL" id="KAK3878756.1"/>
    </source>
</evidence>
<comment type="similarity">
    <text evidence="3 12">Belongs to the glycosyltransferase 10 family.</text>
</comment>
<keyword evidence="6 12" id="KW-0812">Transmembrane</keyword>
<evidence type="ECO:0000256" key="2">
    <source>
        <dbReference type="ARBA" id="ARBA00004922"/>
    </source>
</evidence>
<evidence type="ECO:0000256" key="12">
    <source>
        <dbReference type="RuleBase" id="RU003832"/>
    </source>
</evidence>
<sequence>MQDAIVIPKMIPLTEGKAVGGSPVFEDAFMAPLLQWYRRAATWTTPRTPTVRFRSGGDVPLAFVLVTGIQTANGWYTRHVQDIVDGRCPLQCKVTRDLSKVKTADAVLIHMRGLKTPEHVLKKLGPRDPSQPWVMLEVETELMANSIHQTNYSTLDNFFNRTMFYTRDADIRIHHGFIVRRGLDASLLPSIWRRPCIVKQDNFNSRQLAVSFISHCDDNAGRLKYVRELEKHVWVDVYGKCGDWKCNRRINVDRFFSIDDLCVRKAGENYLFFLAFENALCEDYVTEKLYIFLFYPIVPVVMGAADYSTIMPPHSYIDAQQYTPQQLALKLTHLAKHPQEYAKYLEWRKYYQPSTIGPYRVFCDLCVRLHQPDFYEHHVIENFREWFVVKANCNRNNTVLPSLRH</sequence>
<accession>A0AAE1FS20</accession>
<gene>
    <name evidence="15" type="ORF">Pcinc_016568</name>
</gene>
<keyword evidence="5 12" id="KW-0808">Transferase</keyword>
<dbReference type="GO" id="GO:0032580">
    <property type="term" value="C:Golgi cisterna membrane"/>
    <property type="evidence" value="ECO:0007669"/>
    <property type="project" value="UniProtKB-SubCell"/>
</dbReference>
<evidence type="ECO:0000259" key="14">
    <source>
        <dbReference type="Pfam" id="PF17039"/>
    </source>
</evidence>
<proteinExistence type="inferred from homology"/>
<dbReference type="EMBL" id="JAWQEG010001523">
    <property type="protein sequence ID" value="KAK3878756.1"/>
    <property type="molecule type" value="Genomic_DNA"/>
</dbReference>